<dbReference type="Pfam" id="PF14383">
    <property type="entry name" value="VARLMGL"/>
    <property type="match status" value="1"/>
</dbReference>
<accession>A0A8S0PPI3</accession>
<evidence type="ECO:0000256" key="1">
    <source>
        <dbReference type="SAM" id="MobiDB-lite"/>
    </source>
</evidence>
<feature type="domain" description="DUF4378" evidence="2">
    <location>
        <begin position="480"/>
        <end position="638"/>
    </location>
</feature>
<reference evidence="4 5" key="1">
    <citation type="submission" date="2019-12" db="EMBL/GenBank/DDBJ databases">
        <authorList>
            <person name="Alioto T."/>
            <person name="Alioto T."/>
            <person name="Gomez Garrido J."/>
        </authorList>
    </citation>
    <scope>NUCLEOTIDE SEQUENCE [LARGE SCALE GENOMIC DNA]</scope>
</reference>
<dbReference type="Gramene" id="OE9A009282T1">
    <property type="protein sequence ID" value="OE9A009282C1"/>
    <property type="gene ID" value="OE9A009282"/>
</dbReference>
<evidence type="ECO:0000259" key="3">
    <source>
        <dbReference type="Pfam" id="PF14383"/>
    </source>
</evidence>
<evidence type="ECO:0000313" key="5">
    <source>
        <dbReference type="Proteomes" id="UP000594638"/>
    </source>
</evidence>
<dbReference type="PANTHER" id="PTHR37751">
    <property type="entry name" value="LOW PROTEIN: M-PHASE INDUCER PHOSPHATASE-LIKE PROTEIN"/>
    <property type="match status" value="1"/>
</dbReference>
<dbReference type="AlphaFoldDB" id="A0A8S0PPI3"/>
<evidence type="ECO:0008006" key="6">
    <source>
        <dbReference type="Google" id="ProtNLM"/>
    </source>
</evidence>
<feature type="region of interest" description="Disordered" evidence="1">
    <location>
        <begin position="148"/>
        <end position="210"/>
    </location>
</feature>
<dbReference type="PANTHER" id="PTHR37751:SF1">
    <property type="entry name" value="LOW PROTEIN: M-PHASE INDUCER PHOSPHATASE-LIKE PROTEIN"/>
    <property type="match status" value="1"/>
</dbReference>
<feature type="compositionally biased region" description="Polar residues" evidence="1">
    <location>
        <begin position="315"/>
        <end position="335"/>
    </location>
</feature>
<dbReference type="InterPro" id="IPR025486">
    <property type="entry name" value="DUF4378"/>
</dbReference>
<proteinExistence type="predicted"/>
<keyword evidence="5" id="KW-1185">Reference proteome</keyword>
<dbReference type="Proteomes" id="UP000594638">
    <property type="component" value="Unassembled WGS sequence"/>
</dbReference>
<feature type="region of interest" description="Disordered" evidence="1">
    <location>
        <begin position="307"/>
        <end position="374"/>
    </location>
</feature>
<feature type="compositionally biased region" description="Low complexity" evidence="1">
    <location>
        <begin position="336"/>
        <end position="347"/>
    </location>
</feature>
<dbReference type="EMBL" id="CACTIH010000163">
    <property type="protein sequence ID" value="CAA2955808.1"/>
    <property type="molecule type" value="Genomic_DNA"/>
</dbReference>
<evidence type="ECO:0000259" key="2">
    <source>
        <dbReference type="Pfam" id="PF14309"/>
    </source>
</evidence>
<feature type="compositionally biased region" description="Low complexity" evidence="1">
    <location>
        <begin position="148"/>
        <end position="161"/>
    </location>
</feature>
<protein>
    <recommendedName>
        <fullName evidence="6">DUF3741 domain-containing protein</fullName>
    </recommendedName>
</protein>
<feature type="domain" description="DUF3741" evidence="3">
    <location>
        <begin position="121"/>
        <end position="145"/>
    </location>
</feature>
<dbReference type="Pfam" id="PF14309">
    <property type="entry name" value="DUF4378"/>
    <property type="match status" value="1"/>
</dbReference>
<gene>
    <name evidence="4" type="ORF">OLEA9_A009282</name>
</gene>
<evidence type="ECO:0000313" key="4">
    <source>
        <dbReference type="EMBL" id="CAA2955808.1"/>
    </source>
</evidence>
<sequence>MGKEWLNWVGGGGGSGVGERNRSNRRRRMVGEVREATSSGCMCAVFQLFDLHHFQFPLNQQPGYFHQEEDTTKSKGVEAPRNSLELEEPAMKAASFPLEEKNFKIPAPIQMKSRTSVSESNIINSPGTKTPNLVARLMGLDLLPECGSPAFSSSSSSNPSKTKSHLHSRNLIHSRSRSSRISYSDDDISINGARSLPETPRISSARRSDVDHHHRLSLQINKENIGQDYEYSAVKKIATRRGIIQENDQNRSPGHYAKQIVKQVKESFNRKVGLKDITNTIQNKEQRRDENLLRKPPKVLTRIDEELVHQGKKLTPNSKNRTTQSPKFAISSLSSKPKPQVPLQQQKNFNQKCKEVASSKIKKPPQVSDSVRNKKEEILVRSTLTSYRVNLVDKKSKKTSLSNELPNINVPTLFPVKKDPSPPATKLPQKQVPDSHVLKRSTQLSCSSSHSYKHETVFTIQENTQQDKTKEPIPSRDYRQYIQTILKRIGITDKPTPVISLYNLHSPSRPLLDPSIFHYLELFHPTTTVATTVLNCHCNRKLIFQLVDELLAEIVRPHNCIVTCATSKLSGSELIDKLCMRIQSFPAANCRVLKDIDALIDKDFCKSQLGGSRAFFEEEGEGIVSEIEREIVDSLVHETLADNSARTVGYNRV</sequence>
<feature type="compositionally biased region" description="Basic residues" evidence="1">
    <location>
        <begin position="162"/>
        <end position="178"/>
    </location>
</feature>
<comment type="caution">
    <text evidence="4">The sequence shown here is derived from an EMBL/GenBank/DDBJ whole genome shotgun (WGS) entry which is preliminary data.</text>
</comment>
<dbReference type="OrthoDB" id="1939700at2759"/>
<name>A0A8S0PPI3_OLEEU</name>
<dbReference type="InterPro" id="IPR032795">
    <property type="entry name" value="DUF3741-assoc"/>
</dbReference>
<organism evidence="4 5">
    <name type="scientific">Olea europaea subsp. europaea</name>
    <dbReference type="NCBI Taxonomy" id="158383"/>
    <lineage>
        <taxon>Eukaryota</taxon>
        <taxon>Viridiplantae</taxon>
        <taxon>Streptophyta</taxon>
        <taxon>Embryophyta</taxon>
        <taxon>Tracheophyta</taxon>
        <taxon>Spermatophyta</taxon>
        <taxon>Magnoliopsida</taxon>
        <taxon>eudicotyledons</taxon>
        <taxon>Gunneridae</taxon>
        <taxon>Pentapetalae</taxon>
        <taxon>asterids</taxon>
        <taxon>lamiids</taxon>
        <taxon>Lamiales</taxon>
        <taxon>Oleaceae</taxon>
        <taxon>Oleeae</taxon>
        <taxon>Olea</taxon>
    </lineage>
</organism>
<feature type="region of interest" description="Disordered" evidence="1">
    <location>
        <begin position="412"/>
        <end position="437"/>
    </location>
</feature>